<accession>M3AI98</accession>
<evidence type="ECO:0000313" key="1">
    <source>
        <dbReference type="EMBL" id="EME77202.1"/>
    </source>
</evidence>
<gene>
    <name evidence="1" type="ORF">MYCFIDRAFT_180079</name>
</gene>
<sequence>MLLKRAVSAPNGFSDVFLDRSTLACIAIRNLAEAATCGREAPALYVSCTNGLRFEGWRPETANSPLIILLVRVGMKDLAQCTQCFQIVGTVGPWWLRTFGEFPGRDPCRCGQLGCSRSLRSVVMMIADRMRRHWCALPVRSTISASEIQDLALSEWSTNTDASEPTTHGRDGWREIPDSIHSRHFFIGWARDAVACISRNWMQKVISNLNRAKVDASFPESRTRSTMPQVIDYIKNNFPAPQVAIVGVLDRIRPEDINEGLREWWKQIVGDHMSREPRDFDHDNTRYPVLMMAATTGWSNGPEEDLKWVNIFGMLKKGLSRKNYENSG</sequence>
<dbReference type="RefSeq" id="XP_007932249.1">
    <property type="nucleotide sequence ID" value="XM_007934058.1"/>
</dbReference>
<dbReference type="VEuPathDB" id="FungiDB:MYCFIDRAFT_180079"/>
<reference evidence="1 2" key="1">
    <citation type="journal article" date="2012" name="PLoS Pathog.">
        <title>Diverse lifestyles and strategies of plant pathogenesis encoded in the genomes of eighteen Dothideomycetes fungi.</title>
        <authorList>
            <person name="Ohm R.A."/>
            <person name="Feau N."/>
            <person name="Henrissat B."/>
            <person name="Schoch C.L."/>
            <person name="Horwitz B.A."/>
            <person name="Barry K.W."/>
            <person name="Condon B.J."/>
            <person name="Copeland A.C."/>
            <person name="Dhillon B."/>
            <person name="Glaser F."/>
            <person name="Hesse C.N."/>
            <person name="Kosti I."/>
            <person name="LaButti K."/>
            <person name="Lindquist E.A."/>
            <person name="Lucas S."/>
            <person name="Salamov A.A."/>
            <person name="Bradshaw R.E."/>
            <person name="Ciuffetti L."/>
            <person name="Hamelin R.C."/>
            <person name="Kema G.H.J."/>
            <person name="Lawrence C."/>
            <person name="Scott J.A."/>
            <person name="Spatafora J.W."/>
            <person name="Turgeon B.G."/>
            <person name="de Wit P.J.G.M."/>
            <person name="Zhong S."/>
            <person name="Goodwin S.B."/>
            <person name="Grigoriev I.V."/>
        </authorList>
    </citation>
    <scope>NUCLEOTIDE SEQUENCE [LARGE SCALE GENOMIC DNA]</scope>
    <source>
        <strain evidence="1 2">CIRAD86</strain>
    </source>
</reference>
<keyword evidence="2" id="KW-1185">Reference proteome</keyword>
<dbReference type="HOGENOM" id="CLU_847661_0_0_1"/>
<dbReference type="AlphaFoldDB" id="M3AI98"/>
<protein>
    <submittedName>
        <fullName evidence="1">Uncharacterized protein</fullName>
    </submittedName>
</protein>
<dbReference type="KEGG" id="pfj:MYCFIDRAFT_180079"/>
<dbReference type="GeneID" id="19334295"/>
<organism evidence="1 2">
    <name type="scientific">Pseudocercospora fijiensis (strain CIRAD86)</name>
    <name type="common">Black leaf streak disease fungus</name>
    <name type="synonym">Mycosphaerella fijiensis</name>
    <dbReference type="NCBI Taxonomy" id="383855"/>
    <lineage>
        <taxon>Eukaryota</taxon>
        <taxon>Fungi</taxon>
        <taxon>Dikarya</taxon>
        <taxon>Ascomycota</taxon>
        <taxon>Pezizomycotina</taxon>
        <taxon>Dothideomycetes</taxon>
        <taxon>Dothideomycetidae</taxon>
        <taxon>Mycosphaerellales</taxon>
        <taxon>Mycosphaerellaceae</taxon>
        <taxon>Pseudocercospora</taxon>
    </lineage>
</organism>
<evidence type="ECO:0000313" key="2">
    <source>
        <dbReference type="Proteomes" id="UP000016932"/>
    </source>
</evidence>
<dbReference type="EMBL" id="KB446567">
    <property type="protein sequence ID" value="EME77202.1"/>
    <property type="molecule type" value="Genomic_DNA"/>
</dbReference>
<proteinExistence type="predicted"/>
<name>M3AI98_PSEFD</name>
<dbReference type="Proteomes" id="UP000016932">
    <property type="component" value="Unassembled WGS sequence"/>
</dbReference>
<dbReference type="OrthoDB" id="3690251at2759"/>